<feature type="transmembrane region" description="Helical" evidence="8">
    <location>
        <begin position="237"/>
        <end position="255"/>
    </location>
</feature>
<keyword evidence="7" id="KW-0807">Transducer</keyword>
<feature type="transmembrane region" description="Helical" evidence="8">
    <location>
        <begin position="134"/>
        <end position="157"/>
    </location>
</feature>
<name>A0AAE0SBD4_9BIVA</name>
<dbReference type="SUPFAM" id="SSF81321">
    <property type="entry name" value="Family A G protein-coupled receptor-like"/>
    <property type="match status" value="1"/>
</dbReference>
<evidence type="ECO:0000313" key="11">
    <source>
        <dbReference type="Proteomes" id="UP001195483"/>
    </source>
</evidence>
<dbReference type="EMBL" id="JAEAOA010001547">
    <property type="protein sequence ID" value="KAK3588875.1"/>
    <property type="molecule type" value="Genomic_DNA"/>
</dbReference>
<dbReference type="Proteomes" id="UP001195483">
    <property type="component" value="Unassembled WGS sequence"/>
</dbReference>
<reference evidence="10" key="3">
    <citation type="submission" date="2023-05" db="EMBL/GenBank/DDBJ databases">
        <authorList>
            <person name="Smith C.H."/>
        </authorList>
    </citation>
    <scope>NUCLEOTIDE SEQUENCE</scope>
    <source>
        <strain evidence="10">CHS0354</strain>
        <tissue evidence="10">Mantle</tissue>
    </source>
</reference>
<evidence type="ECO:0000256" key="5">
    <source>
        <dbReference type="ARBA" id="ARBA00023136"/>
    </source>
</evidence>
<keyword evidence="6" id="KW-0675">Receptor</keyword>
<reference evidence="10" key="2">
    <citation type="journal article" date="2021" name="Genome Biol. Evol.">
        <title>Developing a high-quality reference genome for a parasitic bivalve with doubly uniparental inheritance (Bivalvia: Unionida).</title>
        <authorList>
            <person name="Smith C.H."/>
        </authorList>
    </citation>
    <scope>NUCLEOTIDE SEQUENCE</scope>
    <source>
        <strain evidence="10">CHS0354</strain>
        <tissue evidence="10">Mantle</tissue>
    </source>
</reference>
<keyword evidence="3 8" id="KW-1133">Transmembrane helix</keyword>
<dbReference type="InterPro" id="IPR000276">
    <property type="entry name" value="GPCR_Rhodpsn"/>
</dbReference>
<evidence type="ECO:0000256" key="3">
    <source>
        <dbReference type="ARBA" id="ARBA00022989"/>
    </source>
</evidence>
<dbReference type="PROSITE" id="PS50262">
    <property type="entry name" value="G_PROTEIN_RECEP_F1_2"/>
    <property type="match status" value="1"/>
</dbReference>
<dbReference type="GO" id="GO:0005886">
    <property type="term" value="C:plasma membrane"/>
    <property type="evidence" value="ECO:0007669"/>
    <property type="project" value="TreeGrafter"/>
</dbReference>
<gene>
    <name evidence="10" type="ORF">CHS0354_025859</name>
</gene>
<evidence type="ECO:0000313" key="10">
    <source>
        <dbReference type="EMBL" id="KAK3588875.1"/>
    </source>
</evidence>
<evidence type="ECO:0000256" key="4">
    <source>
        <dbReference type="ARBA" id="ARBA00023040"/>
    </source>
</evidence>
<dbReference type="InterPro" id="IPR017452">
    <property type="entry name" value="GPCR_Rhodpsn_7TM"/>
</dbReference>
<dbReference type="Gene3D" id="1.20.1070.10">
    <property type="entry name" value="Rhodopsin 7-helix transmembrane proteins"/>
    <property type="match status" value="1"/>
</dbReference>
<evidence type="ECO:0000256" key="7">
    <source>
        <dbReference type="ARBA" id="ARBA00023224"/>
    </source>
</evidence>
<keyword evidence="5 8" id="KW-0472">Membrane</keyword>
<evidence type="ECO:0000256" key="8">
    <source>
        <dbReference type="SAM" id="Phobius"/>
    </source>
</evidence>
<feature type="domain" description="G-protein coupled receptors family 1 profile" evidence="9">
    <location>
        <begin position="10"/>
        <end position="252"/>
    </location>
</feature>
<dbReference type="PANTHER" id="PTHR45695">
    <property type="entry name" value="LEUCOKININ RECEPTOR-RELATED"/>
    <property type="match status" value="1"/>
</dbReference>
<sequence length="303" mass="34681">MGLSNIPIDTDLCVGLFAALMDGFLEFTDDTWMLGKSLCKIHQFLKSVAVDASIYILVMMSIDRALVVTEPLQRFNTGSRFRWLAIVSSWFIATFLSIPLAVLFETIDIGNGTQICHIHFDDPKWWKVLLTTSFLFVFIIPVVMMISSYVALVSVLCRRYRLGRISSIRNGSVRSSRTMKHSSSFIFNSGISRSKFRSIQLALGVVSGFIICWSPYFVYNMLHVFDVIKEHNVRKPILILAYLHNVANPIIYFIYHRTLSCRLEISPSLEKTQSLSSTRRLRKLTKEKSCQDNQNPKCNQIED</sequence>
<keyword evidence="11" id="KW-1185">Reference proteome</keyword>
<feature type="transmembrane region" description="Helical" evidence="8">
    <location>
        <begin position="83"/>
        <end position="104"/>
    </location>
</feature>
<comment type="caution">
    <text evidence="10">The sequence shown here is derived from an EMBL/GenBank/DDBJ whole genome shotgun (WGS) entry which is preliminary data.</text>
</comment>
<keyword evidence="2 8" id="KW-0812">Transmembrane</keyword>
<accession>A0AAE0SBD4</accession>
<evidence type="ECO:0000259" key="9">
    <source>
        <dbReference type="PROSITE" id="PS50262"/>
    </source>
</evidence>
<dbReference type="AlphaFoldDB" id="A0AAE0SBD4"/>
<dbReference type="Pfam" id="PF00001">
    <property type="entry name" value="7tm_1"/>
    <property type="match status" value="1"/>
</dbReference>
<reference evidence="10" key="1">
    <citation type="journal article" date="2021" name="Genome Biol. Evol.">
        <title>A High-Quality Reference Genome for a Parasitic Bivalve with Doubly Uniparental Inheritance (Bivalvia: Unionida).</title>
        <authorList>
            <person name="Smith C.H."/>
        </authorList>
    </citation>
    <scope>NUCLEOTIDE SEQUENCE</scope>
    <source>
        <strain evidence="10">CHS0354</strain>
    </source>
</reference>
<evidence type="ECO:0000256" key="2">
    <source>
        <dbReference type="ARBA" id="ARBA00022692"/>
    </source>
</evidence>
<comment type="subcellular location">
    <subcellularLocation>
        <location evidence="1">Membrane</location>
        <topology evidence="1">Multi-pass membrane protein</topology>
    </subcellularLocation>
</comment>
<keyword evidence="4" id="KW-0297">G-protein coupled receptor</keyword>
<dbReference type="GO" id="GO:0004930">
    <property type="term" value="F:G protein-coupled receptor activity"/>
    <property type="evidence" value="ECO:0007669"/>
    <property type="project" value="UniProtKB-KW"/>
</dbReference>
<feature type="transmembrane region" description="Helical" evidence="8">
    <location>
        <begin position="199"/>
        <end position="217"/>
    </location>
</feature>
<dbReference type="PANTHER" id="PTHR45695:SF22">
    <property type="entry name" value="G-PROTEIN COUPLED RECEPTORS FAMILY 1 PROFILE DOMAIN-CONTAINING PROTEIN"/>
    <property type="match status" value="1"/>
</dbReference>
<evidence type="ECO:0000256" key="1">
    <source>
        <dbReference type="ARBA" id="ARBA00004141"/>
    </source>
</evidence>
<organism evidence="10 11">
    <name type="scientific">Potamilus streckersoni</name>
    <dbReference type="NCBI Taxonomy" id="2493646"/>
    <lineage>
        <taxon>Eukaryota</taxon>
        <taxon>Metazoa</taxon>
        <taxon>Spiralia</taxon>
        <taxon>Lophotrochozoa</taxon>
        <taxon>Mollusca</taxon>
        <taxon>Bivalvia</taxon>
        <taxon>Autobranchia</taxon>
        <taxon>Heteroconchia</taxon>
        <taxon>Palaeoheterodonta</taxon>
        <taxon>Unionida</taxon>
        <taxon>Unionoidea</taxon>
        <taxon>Unionidae</taxon>
        <taxon>Ambleminae</taxon>
        <taxon>Lampsilini</taxon>
        <taxon>Potamilus</taxon>
    </lineage>
</organism>
<protein>
    <recommendedName>
        <fullName evidence="9">G-protein coupled receptors family 1 profile domain-containing protein</fullName>
    </recommendedName>
</protein>
<dbReference type="PRINTS" id="PR00237">
    <property type="entry name" value="GPCRRHODOPSN"/>
</dbReference>
<proteinExistence type="predicted"/>
<evidence type="ECO:0000256" key="6">
    <source>
        <dbReference type="ARBA" id="ARBA00023170"/>
    </source>
</evidence>